<dbReference type="InterPro" id="IPR036734">
    <property type="entry name" value="Neur_chan_lig-bd_sf"/>
</dbReference>
<evidence type="ECO:0000256" key="5">
    <source>
        <dbReference type="ARBA" id="ARBA00022692"/>
    </source>
</evidence>
<keyword evidence="5 11" id="KW-0812">Transmembrane</keyword>
<comment type="subcellular location">
    <subcellularLocation>
        <location evidence="2">Cell membrane</location>
    </subcellularLocation>
    <subcellularLocation>
        <location evidence="1">Membrane</location>
        <topology evidence="1">Multi-pass membrane protein</topology>
    </subcellularLocation>
</comment>
<evidence type="ECO:0000256" key="2">
    <source>
        <dbReference type="ARBA" id="ARBA00004236"/>
    </source>
</evidence>
<dbReference type="InterPro" id="IPR038050">
    <property type="entry name" value="Neuro_actylchol_rec"/>
</dbReference>
<evidence type="ECO:0008006" key="17">
    <source>
        <dbReference type="Google" id="ProtNLM"/>
    </source>
</evidence>
<dbReference type="SUPFAM" id="SSF90112">
    <property type="entry name" value="Neurotransmitter-gated ion-channel transmembrane pore"/>
    <property type="match status" value="1"/>
</dbReference>
<keyword evidence="7 11" id="KW-1133">Transmembrane helix</keyword>
<feature type="domain" description="Neurotransmitter-gated ion-channel transmembrane" evidence="14">
    <location>
        <begin position="239"/>
        <end position="331"/>
    </location>
</feature>
<evidence type="ECO:0000256" key="7">
    <source>
        <dbReference type="ARBA" id="ARBA00022989"/>
    </source>
</evidence>
<evidence type="ECO:0000256" key="8">
    <source>
        <dbReference type="ARBA" id="ARBA00023065"/>
    </source>
</evidence>
<keyword evidence="8" id="KW-0406">Ion transport</keyword>
<proteinExistence type="predicted"/>
<evidence type="ECO:0000256" key="6">
    <source>
        <dbReference type="ARBA" id="ARBA00022729"/>
    </source>
</evidence>
<dbReference type="SUPFAM" id="SSF63712">
    <property type="entry name" value="Nicotinic receptor ligand binding domain-like"/>
    <property type="match status" value="1"/>
</dbReference>
<evidence type="ECO:0000313" key="15">
    <source>
        <dbReference type="EMBL" id="JAS22841.1"/>
    </source>
</evidence>
<dbReference type="InterPro" id="IPR006201">
    <property type="entry name" value="Neur_channel"/>
</dbReference>
<evidence type="ECO:0000256" key="3">
    <source>
        <dbReference type="ARBA" id="ARBA00022448"/>
    </source>
</evidence>
<evidence type="ECO:0000256" key="1">
    <source>
        <dbReference type="ARBA" id="ARBA00004141"/>
    </source>
</evidence>
<evidence type="ECO:0000256" key="10">
    <source>
        <dbReference type="ARBA" id="ARBA00023303"/>
    </source>
</evidence>
<dbReference type="InterPro" id="IPR006202">
    <property type="entry name" value="Neur_chan_lig-bd"/>
</dbReference>
<dbReference type="InterPro" id="IPR006028">
    <property type="entry name" value="GABAA/Glycine_rcpt"/>
</dbReference>
<keyword evidence="3" id="KW-0813">Transport</keyword>
<dbReference type="PRINTS" id="PR00253">
    <property type="entry name" value="GABAARECEPTR"/>
</dbReference>
<keyword evidence="9 11" id="KW-0472">Membrane</keyword>
<dbReference type="GO" id="GO:0005886">
    <property type="term" value="C:plasma membrane"/>
    <property type="evidence" value="ECO:0007669"/>
    <property type="project" value="UniProtKB-SubCell"/>
</dbReference>
<feature type="chain" id="PRO_5008581932" description="Neurotransmitter-gated ion-channel ligand-binding domain-containing protein" evidence="12">
    <location>
        <begin position="23"/>
        <end position="445"/>
    </location>
</feature>
<evidence type="ECO:0000256" key="9">
    <source>
        <dbReference type="ARBA" id="ARBA00023136"/>
    </source>
</evidence>
<evidence type="ECO:0000313" key="16">
    <source>
        <dbReference type="EMBL" id="JAS32978.1"/>
    </source>
</evidence>
<dbReference type="GO" id="GO:0099095">
    <property type="term" value="F:ligand-gated monoatomic anion channel activity"/>
    <property type="evidence" value="ECO:0007669"/>
    <property type="project" value="UniProtKB-ARBA"/>
</dbReference>
<dbReference type="Gene3D" id="1.20.58.390">
    <property type="entry name" value="Neurotransmitter-gated ion-channel transmembrane domain"/>
    <property type="match status" value="1"/>
</dbReference>
<dbReference type="InterPro" id="IPR006029">
    <property type="entry name" value="Neurotrans-gated_channel_TM"/>
</dbReference>
<dbReference type="GO" id="GO:0005254">
    <property type="term" value="F:chloride channel activity"/>
    <property type="evidence" value="ECO:0007669"/>
    <property type="project" value="UniProtKB-ARBA"/>
</dbReference>
<dbReference type="GO" id="GO:0004888">
    <property type="term" value="F:transmembrane signaling receptor activity"/>
    <property type="evidence" value="ECO:0007669"/>
    <property type="project" value="InterPro"/>
</dbReference>
<protein>
    <recommendedName>
        <fullName evidence="17">Neurotransmitter-gated ion-channel ligand-binding domain-containing protein</fullName>
    </recommendedName>
</protein>
<dbReference type="PANTHER" id="PTHR18945">
    <property type="entry name" value="NEUROTRANSMITTER GATED ION CHANNEL"/>
    <property type="match status" value="1"/>
</dbReference>
<dbReference type="InterPro" id="IPR036719">
    <property type="entry name" value="Neuro-gated_channel_TM_sf"/>
</dbReference>
<evidence type="ECO:0000256" key="11">
    <source>
        <dbReference type="SAM" id="Phobius"/>
    </source>
</evidence>
<keyword evidence="6 12" id="KW-0732">Signal</keyword>
<evidence type="ECO:0000259" key="14">
    <source>
        <dbReference type="Pfam" id="PF02932"/>
    </source>
</evidence>
<feature type="transmembrane region" description="Helical" evidence="11">
    <location>
        <begin position="240"/>
        <end position="258"/>
    </location>
</feature>
<name>A0A1B6E4Y7_9HEMI</name>
<feature type="transmembrane region" description="Helical" evidence="11">
    <location>
        <begin position="417"/>
        <end position="436"/>
    </location>
</feature>
<dbReference type="EMBL" id="GEDC01004320">
    <property type="protein sequence ID" value="JAS32978.1"/>
    <property type="molecule type" value="Transcribed_RNA"/>
</dbReference>
<keyword evidence="10" id="KW-0407">Ion channel</keyword>
<dbReference type="Pfam" id="PF02932">
    <property type="entry name" value="Neur_chan_memb"/>
    <property type="match status" value="1"/>
</dbReference>
<keyword evidence="4" id="KW-1003">Cell membrane</keyword>
<dbReference type="PROSITE" id="PS00236">
    <property type="entry name" value="NEUROTR_ION_CHANNEL"/>
    <property type="match status" value="1"/>
</dbReference>
<dbReference type="EMBL" id="GEDC01014457">
    <property type="protein sequence ID" value="JAS22841.1"/>
    <property type="molecule type" value="Transcribed_RNA"/>
</dbReference>
<dbReference type="Pfam" id="PF02931">
    <property type="entry name" value="Neur_chan_LBD"/>
    <property type="match status" value="1"/>
</dbReference>
<evidence type="ECO:0000259" key="13">
    <source>
        <dbReference type="Pfam" id="PF02931"/>
    </source>
</evidence>
<dbReference type="InterPro" id="IPR018000">
    <property type="entry name" value="Neurotransmitter_ion_chnl_CS"/>
</dbReference>
<feature type="transmembrane region" description="Helical" evidence="11">
    <location>
        <begin position="265"/>
        <end position="282"/>
    </location>
</feature>
<reference evidence="16" key="1">
    <citation type="submission" date="2015-12" db="EMBL/GenBank/DDBJ databases">
        <title>De novo transcriptome assembly of four potential Pierce s Disease insect vectors from Arizona vineyards.</title>
        <authorList>
            <person name="Tassone E.E."/>
        </authorList>
    </citation>
    <scope>NUCLEOTIDE SEQUENCE</scope>
</reference>
<feature type="domain" description="Neurotransmitter-gated ion-channel ligand-binding" evidence="13">
    <location>
        <begin position="27"/>
        <end position="230"/>
    </location>
</feature>
<evidence type="ECO:0000256" key="4">
    <source>
        <dbReference type="ARBA" id="ARBA00022475"/>
    </source>
</evidence>
<evidence type="ECO:0000256" key="12">
    <source>
        <dbReference type="SAM" id="SignalP"/>
    </source>
</evidence>
<gene>
    <name evidence="15" type="ORF">g.13528</name>
    <name evidence="16" type="ORF">g.13530</name>
</gene>
<dbReference type="Gene3D" id="2.70.170.10">
    <property type="entry name" value="Neurotransmitter-gated ion-channel ligand-binding domain"/>
    <property type="match status" value="1"/>
</dbReference>
<feature type="signal peptide" evidence="12">
    <location>
        <begin position="1"/>
        <end position="22"/>
    </location>
</feature>
<dbReference type="AlphaFoldDB" id="A0A1B6E4Y7"/>
<accession>A0A1B6E4Y7</accession>
<feature type="transmembrane region" description="Helical" evidence="11">
    <location>
        <begin position="297"/>
        <end position="320"/>
    </location>
</feature>
<organism evidence="16">
    <name type="scientific">Clastoptera arizonana</name>
    <name type="common">Arizona spittle bug</name>
    <dbReference type="NCBI Taxonomy" id="38151"/>
    <lineage>
        <taxon>Eukaryota</taxon>
        <taxon>Metazoa</taxon>
        <taxon>Ecdysozoa</taxon>
        <taxon>Arthropoda</taxon>
        <taxon>Hexapoda</taxon>
        <taxon>Insecta</taxon>
        <taxon>Pterygota</taxon>
        <taxon>Neoptera</taxon>
        <taxon>Paraneoptera</taxon>
        <taxon>Hemiptera</taxon>
        <taxon>Auchenorrhyncha</taxon>
        <taxon>Cercopoidea</taxon>
        <taxon>Clastopteridae</taxon>
        <taxon>Clastoptera</taxon>
    </lineage>
</organism>
<sequence length="445" mass="51798">MATHLGCSHWLTVLSFLCSVIGKELYSLRGDYNRNIPPGDKMNVSISLFINRVSAVDENKEEISLEVFLQVYWEDNRIEVIDDTGHLDHLELTWEKEQQFWVPDLYIRQLREMKVLSLFQEMTSVRLYKNHTMRVSIGATVILKCDMDFELYPLDVQTCTVDFSSYKYTMLYMNFTWRDDPALSFPSDFTGESYRLPKYVVSFTIENDMHFIYYGEGNHSTARMTITLSREIRSHLLETYLPSSLFVIMSWGSFVVIPEVVPGRMVLLVTTLLSLVTMFDTVRNNSPSSLELKCIEVWLISCTMFVFFALIEYFIVLFGIRYDKHWRHKKKDFEKINIMENHASLPPKLEGLRLFGTNKIQPIEAESKHNIPISRSDIQGTDDTEGAELKHPKLQGVAQYIILYCGSQRGMLDQVSLCLFPLCFLIFAIVYWVSYINASNQQFYL</sequence>
<dbReference type="GO" id="GO:0005230">
    <property type="term" value="F:extracellular ligand-gated monoatomic ion channel activity"/>
    <property type="evidence" value="ECO:0007669"/>
    <property type="project" value="InterPro"/>
</dbReference>